<keyword evidence="3" id="KW-0732">Signal</keyword>
<organism evidence="4">
    <name type="scientific">Thermogemmatispora argillosa</name>
    <dbReference type="NCBI Taxonomy" id="2045280"/>
    <lineage>
        <taxon>Bacteria</taxon>
        <taxon>Bacillati</taxon>
        <taxon>Chloroflexota</taxon>
        <taxon>Ktedonobacteria</taxon>
        <taxon>Thermogemmatisporales</taxon>
        <taxon>Thermogemmatisporaceae</taxon>
        <taxon>Thermogemmatispora</taxon>
    </lineage>
</organism>
<dbReference type="SUPFAM" id="SSF49503">
    <property type="entry name" value="Cupredoxins"/>
    <property type="match status" value="1"/>
</dbReference>
<gene>
    <name evidence="4" type="ORF">KTA_05600</name>
</gene>
<name>A0A455SYZ3_9CHLR</name>
<evidence type="ECO:0008006" key="5">
    <source>
        <dbReference type="Google" id="ProtNLM"/>
    </source>
</evidence>
<reference evidence="4" key="1">
    <citation type="submission" date="2018-12" db="EMBL/GenBank/DDBJ databases">
        <title>Novel natural products biosynthetic potential of the class Ktedonobacteria.</title>
        <authorList>
            <person name="Zheng Y."/>
            <person name="Saitou A."/>
            <person name="Wang C.M."/>
            <person name="Toyoda A."/>
            <person name="Minakuchi Y."/>
            <person name="Sekiguchi Y."/>
            <person name="Ueda K."/>
            <person name="Takano H."/>
            <person name="Sakai Y."/>
            <person name="Yokota A."/>
            <person name="Yabe S."/>
        </authorList>
    </citation>
    <scope>NUCLEOTIDE SEQUENCE</scope>
    <source>
        <strain evidence="4">A3-2</strain>
    </source>
</reference>
<evidence type="ECO:0000256" key="2">
    <source>
        <dbReference type="ARBA" id="ARBA00023008"/>
    </source>
</evidence>
<dbReference type="InterPro" id="IPR008972">
    <property type="entry name" value="Cupredoxin"/>
</dbReference>
<dbReference type="InterPro" id="IPR050845">
    <property type="entry name" value="Cu-binding_ET"/>
</dbReference>
<proteinExistence type="predicted"/>
<protein>
    <recommendedName>
        <fullName evidence="5">Blue (type 1) copper domain-containing protein</fullName>
    </recommendedName>
</protein>
<accession>A0A455SYZ3</accession>
<dbReference type="GO" id="GO:0046872">
    <property type="term" value="F:metal ion binding"/>
    <property type="evidence" value="ECO:0007669"/>
    <property type="project" value="UniProtKB-KW"/>
</dbReference>
<feature type="chain" id="PRO_5019758826" description="Blue (type 1) copper domain-containing protein" evidence="3">
    <location>
        <begin position="30"/>
        <end position="153"/>
    </location>
</feature>
<sequence>MGHIWQWQRWPLWLCAPLILLLVACGEAASSPGAASAPAGAQTVTITEGDFSIKASLTTFKAGLPYHFVITNQGIVAHEFLIMPRSMGATTQHMSMEEMHHQALAAVENIPPGATVTLDYTFPASAAGSHPEFACYLPGHYEAGMKLAVSVQR</sequence>
<evidence type="ECO:0000256" key="1">
    <source>
        <dbReference type="ARBA" id="ARBA00022723"/>
    </source>
</evidence>
<dbReference type="AlphaFoldDB" id="A0A455SYZ3"/>
<evidence type="ECO:0000313" key="4">
    <source>
        <dbReference type="EMBL" id="BBH92361.1"/>
    </source>
</evidence>
<dbReference type="EMBL" id="AP019377">
    <property type="protein sequence ID" value="BBH92361.1"/>
    <property type="molecule type" value="Genomic_DNA"/>
</dbReference>
<evidence type="ECO:0000256" key="3">
    <source>
        <dbReference type="SAM" id="SignalP"/>
    </source>
</evidence>
<dbReference type="PANTHER" id="PTHR38439:SF3">
    <property type="entry name" value="COPPER-RESISTANT CUPROPROTEIN COPI"/>
    <property type="match status" value="1"/>
</dbReference>
<keyword evidence="2" id="KW-0186">Copper</keyword>
<dbReference type="Gene3D" id="2.60.40.420">
    <property type="entry name" value="Cupredoxins - blue copper proteins"/>
    <property type="match status" value="1"/>
</dbReference>
<keyword evidence="1" id="KW-0479">Metal-binding</keyword>
<feature type="signal peptide" evidence="3">
    <location>
        <begin position="1"/>
        <end position="29"/>
    </location>
</feature>
<dbReference type="PANTHER" id="PTHR38439">
    <property type="entry name" value="AURACYANIN-B"/>
    <property type="match status" value="1"/>
</dbReference>